<organism evidence="1 2">
    <name type="scientific">Hymenobacter endophyticus</name>
    <dbReference type="NCBI Taxonomy" id="3076335"/>
    <lineage>
        <taxon>Bacteria</taxon>
        <taxon>Pseudomonadati</taxon>
        <taxon>Bacteroidota</taxon>
        <taxon>Cytophagia</taxon>
        <taxon>Cytophagales</taxon>
        <taxon>Hymenobacteraceae</taxon>
        <taxon>Hymenobacter</taxon>
    </lineage>
</organism>
<dbReference type="RefSeq" id="WP_315997963.1">
    <property type="nucleotide sequence ID" value="NZ_JAWDJT010000004.1"/>
</dbReference>
<sequence>MKEKLLFEVVESFSLTGLGVLLLPANPTLELQNLALHTALKVQLRFPGGRQIAAVASVEEISRPQQAELGALLLTQEGAEPIPAGTEVWWNGQEATWEELL</sequence>
<accession>A0ABU3TGL2</accession>
<name>A0ABU3TGL2_9BACT</name>
<evidence type="ECO:0000313" key="2">
    <source>
        <dbReference type="Proteomes" id="UP001250698"/>
    </source>
</evidence>
<comment type="caution">
    <text evidence="1">The sequence shown here is derived from an EMBL/GenBank/DDBJ whole genome shotgun (WGS) entry which is preliminary data.</text>
</comment>
<reference evidence="1 2" key="1">
    <citation type="submission" date="2023-10" db="EMBL/GenBank/DDBJ databases">
        <title>Hymenobacter endophyticus sp. nov., an isolate from the leaf tissues of wheat.</title>
        <authorList>
            <person name="Dai Y."/>
        </authorList>
    </citation>
    <scope>NUCLEOTIDE SEQUENCE [LARGE SCALE GENOMIC DNA]</scope>
    <source>
        <strain evidence="1 2">ZK17L-C2</strain>
    </source>
</reference>
<dbReference type="Proteomes" id="UP001250698">
    <property type="component" value="Unassembled WGS sequence"/>
</dbReference>
<gene>
    <name evidence="1" type="ORF">ROI90_08780</name>
</gene>
<evidence type="ECO:0000313" key="1">
    <source>
        <dbReference type="EMBL" id="MDU0370483.1"/>
    </source>
</evidence>
<protein>
    <recommendedName>
        <fullName evidence="3">AMP-dependent synthetase/ligase domain-containing protein</fullName>
    </recommendedName>
</protein>
<proteinExistence type="predicted"/>
<dbReference type="EMBL" id="JAWDJT010000004">
    <property type="protein sequence ID" value="MDU0370483.1"/>
    <property type="molecule type" value="Genomic_DNA"/>
</dbReference>
<keyword evidence="2" id="KW-1185">Reference proteome</keyword>
<evidence type="ECO:0008006" key="3">
    <source>
        <dbReference type="Google" id="ProtNLM"/>
    </source>
</evidence>